<protein>
    <submittedName>
        <fullName evidence="1">4492_t:CDS:1</fullName>
    </submittedName>
</protein>
<accession>A0ACA9N545</accession>
<proteinExistence type="predicted"/>
<name>A0ACA9N545_9GLOM</name>
<comment type="caution">
    <text evidence="1">The sequence shown here is derived from an EMBL/GenBank/DDBJ whole genome shotgun (WGS) entry which is preliminary data.</text>
</comment>
<feature type="non-terminal residue" evidence="1">
    <location>
        <position position="303"/>
    </location>
</feature>
<gene>
    <name evidence="1" type="ORF">ACOLOM_LOCUS7681</name>
</gene>
<sequence length="303" mass="33045">MNRDDKGFRLWYLRAYAFSEVGHSLQARGISEDRLYASPAALTPPLDLVGIGGEGRGELRRQVYLVLSISATFCLGIRIWRRLGSVLMRVSEKQRDDDDPVDGCIPLEMLARSTLPQGEQLSQRATFGLAQSLGMDECGWLCVVVPLVSSFGGWWSERAEENWDDDFEFANSPRNSPVPAAAPIHTFVHNTRSNTRLRSNSNTQGNTNGNIGVRAATSNAHLRAGSSNTRIITRQPSGSGGAGPQPRPSQARLGQPTPSQGNSLTVQGHTRGRYSGASTGSEDWDVDDADVTVRKEQPLRPSI</sequence>
<evidence type="ECO:0000313" key="1">
    <source>
        <dbReference type="EMBL" id="CAG8632586.1"/>
    </source>
</evidence>
<dbReference type="Proteomes" id="UP000789525">
    <property type="component" value="Unassembled WGS sequence"/>
</dbReference>
<reference evidence="1" key="1">
    <citation type="submission" date="2021-06" db="EMBL/GenBank/DDBJ databases">
        <authorList>
            <person name="Kallberg Y."/>
            <person name="Tangrot J."/>
            <person name="Rosling A."/>
        </authorList>
    </citation>
    <scope>NUCLEOTIDE SEQUENCE</scope>
    <source>
        <strain evidence="1">CL356</strain>
    </source>
</reference>
<dbReference type="EMBL" id="CAJVPT010018243">
    <property type="protein sequence ID" value="CAG8632586.1"/>
    <property type="molecule type" value="Genomic_DNA"/>
</dbReference>
<organism evidence="1 2">
    <name type="scientific">Acaulospora colombiana</name>
    <dbReference type="NCBI Taxonomy" id="27376"/>
    <lineage>
        <taxon>Eukaryota</taxon>
        <taxon>Fungi</taxon>
        <taxon>Fungi incertae sedis</taxon>
        <taxon>Mucoromycota</taxon>
        <taxon>Glomeromycotina</taxon>
        <taxon>Glomeromycetes</taxon>
        <taxon>Diversisporales</taxon>
        <taxon>Acaulosporaceae</taxon>
        <taxon>Acaulospora</taxon>
    </lineage>
</organism>
<evidence type="ECO:0000313" key="2">
    <source>
        <dbReference type="Proteomes" id="UP000789525"/>
    </source>
</evidence>
<keyword evidence="2" id="KW-1185">Reference proteome</keyword>